<dbReference type="OrthoDB" id="1039460at2759"/>
<dbReference type="EMBL" id="WOCE01000015">
    <property type="protein sequence ID" value="KAE9598748.1"/>
    <property type="molecule type" value="Genomic_DNA"/>
</dbReference>
<dbReference type="PANTHER" id="PTHR38365:SF1">
    <property type="entry name" value="C2 DOMAIN-CONTAINING PROTEIN"/>
    <property type="match status" value="1"/>
</dbReference>
<evidence type="ECO:0000313" key="2">
    <source>
        <dbReference type="Proteomes" id="UP000447434"/>
    </source>
</evidence>
<accession>A0A6A4PDT0</accession>
<dbReference type="Proteomes" id="UP000447434">
    <property type="component" value="Chromosome 15"/>
</dbReference>
<evidence type="ECO:0000313" key="1">
    <source>
        <dbReference type="EMBL" id="KAE9598748.1"/>
    </source>
</evidence>
<dbReference type="PANTHER" id="PTHR38365">
    <property type="entry name" value="C2 DOMAIN-CONTAINING PROTEIN-RELATED"/>
    <property type="match status" value="1"/>
</dbReference>
<name>A0A6A4PDT0_LUPAL</name>
<proteinExistence type="predicted"/>
<reference evidence="2" key="1">
    <citation type="journal article" date="2020" name="Nat. Commun.">
        <title>Genome sequence of the cluster root forming white lupin.</title>
        <authorList>
            <person name="Hufnagel B."/>
            <person name="Marques A."/>
            <person name="Soriano A."/>
            <person name="Marques L."/>
            <person name="Divol F."/>
            <person name="Doumas P."/>
            <person name="Sallet E."/>
            <person name="Mancinotti D."/>
            <person name="Carrere S."/>
            <person name="Marande W."/>
            <person name="Arribat S."/>
            <person name="Keller J."/>
            <person name="Huneau C."/>
            <person name="Blein T."/>
            <person name="Aime D."/>
            <person name="Laguerre M."/>
            <person name="Taylor J."/>
            <person name="Schubert V."/>
            <person name="Nelson M."/>
            <person name="Geu-Flores F."/>
            <person name="Crespi M."/>
            <person name="Gallardo-Guerrero K."/>
            <person name="Delaux P.-M."/>
            <person name="Salse J."/>
            <person name="Berges H."/>
            <person name="Guyot R."/>
            <person name="Gouzy J."/>
            <person name="Peret B."/>
        </authorList>
    </citation>
    <scope>NUCLEOTIDE SEQUENCE [LARGE SCALE GENOMIC DNA]</scope>
    <source>
        <strain evidence="2">cv. Amiga</strain>
    </source>
</reference>
<comment type="caution">
    <text evidence="1">The sequence shown here is derived from an EMBL/GenBank/DDBJ whole genome shotgun (WGS) entry which is preliminary data.</text>
</comment>
<organism evidence="1 2">
    <name type="scientific">Lupinus albus</name>
    <name type="common">White lupine</name>
    <name type="synonym">Lupinus termis</name>
    <dbReference type="NCBI Taxonomy" id="3870"/>
    <lineage>
        <taxon>Eukaryota</taxon>
        <taxon>Viridiplantae</taxon>
        <taxon>Streptophyta</taxon>
        <taxon>Embryophyta</taxon>
        <taxon>Tracheophyta</taxon>
        <taxon>Spermatophyta</taxon>
        <taxon>Magnoliopsida</taxon>
        <taxon>eudicotyledons</taxon>
        <taxon>Gunneridae</taxon>
        <taxon>Pentapetalae</taxon>
        <taxon>rosids</taxon>
        <taxon>fabids</taxon>
        <taxon>Fabales</taxon>
        <taxon>Fabaceae</taxon>
        <taxon>Papilionoideae</taxon>
        <taxon>50 kb inversion clade</taxon>
        <taxon>genistoids sensu lato</taxon>
        <taxon>core genistoids</taxon>
        <taxon>Genisteae</taxon>
        <taxon>Lupinus</taxon>
    </lineage>
</organism>
<dbReference type="AlphaFoldDB" id="A0A6A4PDT0"/>
<sequence length="97" mass="11452">MQKMKKVINTNKKEYGLCVMVMKANGVDHPLLHPLVVNRLYNVVCWVEPREELFCTTLKQNLIFLQWMDEAIIPLENPNDHGFLYVEVIRYMSEVDL</sequence>
<gene>
    <name evidence="1" type="ORF">Lalb_Chr15g0084271</name>
</gene>
<keyword evidence="2" id="KW-1185">Reference proteome</keyword>
<protein>
    <submittedName>
        <fullName evidence="1">Uncharacterized protein</fullName>
    </submittedName>
</protein>